<reference evidence="3" key="1">
    <citation type="submission" date="2021-01" db="EMBL/GenBank/DDBJ databases">
        <title>Whole genome shotgun sequence of Rugosimonospora africana NBRC 104875.</title>
        <authorList>
            <person name="Komaki H."/>
            <person name="Tamura T."/>
        </authorList>
    </citation>
    <scope>NUCLEOTIDE SEQUENCE</scope>
    <source>
        <strain evidence="3">NBRC 104875</strain>
    </source>
</reference>
<dbReference type="InterPro" id="IPR003607">
    <property type="entry name" value="HD/PDEase_dom"/>
</dbReference>
<feature type="region of interest" description="Disordered" evidence="1">
    <location>
        <begin position="175"/>
        <end position="194"/>
    </location>
</feature>
<name>A0A8J3QRT6_9ACTN</name>
<dbReference type="NCBIfam" id="TIGR00277">
    <property type="entry name" value="HDIG"/>
    <property type="match status" value="1"/>
</dbReference>
<evidence type="ECO:0000259" key="2">
    <source>
        <dbReference type="SMART" id="SM00471"/>
    </source>
</evidence>
<gene>
    <name evidence="3" type="ORF">Raf01_25500</name>
</gene>
<proteinExistence type="predicted"/>
<keyword evidence="4" id="KW-1185">Reference proteome</keyword>
<organism evidence="3 4">
    <name type="scientific">Rugosimonospora africana</name>
    <dbReference type="NCBI Taxonomy" id="556532"/>
    <lineage>
        <taxon>Bacteria</taxon>
        <taxon>Bacillati</taxon>
        <taxon>Actinomycetota</taxon>
        <taxon>Actinomycetes</taxon>
        <taxon>Micromonosporales</taxon>
        <taxon>Micromonosporaceae</taxon>
        <taxon>Rugosimonospora</taxon>
    </lineage>
</organism>
<evidence type="ECO:0000313" key="4">
    <source>
        <dbReference type="Proteomes" id="UP000642748"/>
    </source>
</evidence>
<sequence>MAQALAEELLGGCGDRWRHTIGVAHRAEELSATVEPGERDALVVAAWLHDIGYSPAALDTGFHPLDGARYLDRHGWPRRIVALVAHHSGAEPVAAVRGLGEQLNSYPDERSLVTDALAYADQTVGPQGQRLPIRQRLAEALARHGAGSPQARAHAVREPRLLAIAERVERRLAELVSAQAPSSQAADNRRATPR</sequence>
<comment type="caution">
    <text evidence="3">The sequence shown here is derived from an EMBL/GenBank/DDBJ whole genome shotgun (WGS) entry which is preliminary data.</text>
</comment>
<evidence type="ECO:0000256" key="1">
    <source>
        <dbReference type="SAM" id="MobiDB-lite"/>
    </source>
</evidence>
<dbReference type="SUPFAM" id="SSF109604">
    <property type="entry name" value="HD-domain/PDEase-like"/>
    <property type="match status" value="1"/>
</dbReference>
<dbReference type="CDD" id="cd00077">
    <property type="entry name" value="HDc"/>
    <property type="match status" value="1"/>
</dbReference>
<dbReference type="EMBL" id="BONZ01000023">
    <property type="protein sequence ID" value="GIH14378.1"/>
    <property type="molecule type" value="Genomic_DNA"/>
</dbReference>
<dbReference type="Pfam" id="PF01966">
    <property type="entry name" value="HD"/>
    <property type="match status" value="1"/>
</dbReference>
<accession>A0A8J3QRT6</accession>
<evidence type="ECO:0000313" key="3">
    <source>
        <dbReference type="EMBL" id="GIH14378.1"/>
    </source>
</evidence>
<protein>
    <submittedName>
        <fullName evidence="3">Metal-dependent phosphohydrolase, HD subdomain protein</fullName>
    </submittedName>
</protein>
<dbReference type="Gene3D" id="1.10.3210.10">
    <property type="entry name" value="Hypothetical protein af1432"/>
    <property type="match status" value="1"/>
</dbReference>
<dbReference type="InterPro" id="IPR006675">
    <property type="entry name" value="HDIG_dom"/>
</dbReference>
<dbReference type="Proteomes" id="UP000642748">
    <property type="component" value="Unassembled WGS sequence"/>
</dbReference>
<dbReference type="InterPro" id="IPR006674">
    <property type="entry name" value="HD_domain"/>
</dbReference>
<feature type="domain" description="HD/PDEase" evidence="2">
    <location>
        <begin position="12"/>
        <end position="180"/>
    </location>
</feature>
<dbReference type="AlphaFoldDB" id="A0A8J3QRT6"/>
<dbReference type="SMART" id="SM00471">
    <property type="entry name" value="HDc"/>
    <property type="match status" value="1"/>
</dbReference>